<organism evidence="2 3">
    <name type="scientific">Gossypium armourianum</name>
    <dbReference type="NCBI Taxonomy" id="34283"/>
    <lineage>
        <taxon>Eukaryota</taxon>
        <taxon>Viridiplantae</taxon>
        <taxon>Streptophyta</taxon>
        <taxon>Embryophyta</taxon>
        <taxon>Tracheophyta</taxon>
        <taxon>Spermatophyta</taxon>
        <taxon>Magnoliopsida</taxon>
        <taxon>eudicotyledons</taxon>
        <taxon>Gunneridae</taxon>
        <taxon>Pentapetalae</taxon>
        <taxon>rosids</taxon>
        <taxon>malvids</taxon>
        <taxon>Malvales</taxon>
        <taxon>Malvaceae</taxon>
        <taxon>Malvoideae</taxon>
        <taxon>Gossypium</taxon>
    </lineage>
</organism>
<dbReference type="Proteomes" id="UP000593575">
    <property type="component" value="Unassembled WGS sequence"/>
</dbReference>
<comment type="caution">
    <text evidence="2">The sequence shown here is derived from an EMBL/GenBank/DDBJ whole genome shotgun (WGS) entry which is preliminary data.</text>
</comment>
<protein>
    <submittedName>
        <fullName evidence="2">Uncharacterized protein</fullName>
    </submittedName>
</protein>
<sequence length="23" mass="2563">MGLKKGPPKFHKKSENGSTHLKL</sequence>
<feature type="compositionally biased region" description="Basic residues" evidence="1">
    <location>
        <begin position="1"/>
        <end position="12"/>
    </location>
</feature>
<reference evidence="2 3" key="1">
    <citation type="journal article" date="2019" name="Genome Biol. Evol.">
        <title>Insights into the evolution of the New World diploid cottons (Gossypium, subgenus Houzingenia) based on genome sequencing.</title>
        <authorList>
            <person name="Grover C.E."/>
            <person name="Arick M.A. 2nd"/>
            <person name="Thrash A."/>
            <person name="Conover J.L."/>
            <person name="Sanders W.S."/>
            <person name="Peterson D.G."/>
            <person name="Frelichowski J.E."/>
            <person name="Scheffler J.A."/>
            <person name="Scheffler B.E."/>
            <person name="Wendel J.F."/>
        </authorList>
    </citation>
    <scope>NUCLEOTIDE SEQUENCE [LARGE SCALE GENOMIC DNA]</scope>
    <source>
        <strain evidence="2">6</strain>
        <tissue evidence="2">Leaf</tissue>
    </source>
</reference>
<evidence type="ECO:0000256" key="1">
    <source>
        <dbReference type="SAM" id="MobiDB-lite"/>
    </source>
</evidence>
<name>A0A7J9KBM0_9ROSI</name>
<dbReference type="AlphaFoldDB" id="A0A7J9KBM0"/>
<evidence type="ECO:0000313" key="3">
    <source>
        <dbReference type="Proteomes" id="UP000593575"/>
    </source>
</evidence>
<accession>A0A7J9KBM0</accession>
<feature type="region of interest" description="Disordered" evidence="1">
    <location>
        <begin position="1"/>
        <end position="23"/>
    </location>
</feature>
<dbReference type="EMBL" id="JABFAE010000013">
    <property type="protein sequence ID" value="MBA0843746.1"/>
    <property type="molecule type" value="Genomic_DNA"/>
</dbReference>
<gene>
    <name evidence="2" type="ORF">Goarm_000906</name>
</gene>
<evidence type="ECO:0000313" key="2">
    <source>
        <dbReference type="EMBL" id="MBA0843746.1"/>
    </source>
</evidence>
<keyword evidence="3" id="KW-1185">Reference proteome</keyword>
<proteinExistence type="predicted"/>